<evidence type="ECO:0000256" key="5">
    <source>
        <dbReference type="ARBA" id="ARBA00022777"/>
    </source>
</evidence>
<dbReference type="Pfam" id="PF02518">
    <property type="entry name" value="HATPase_c"/>
    <property type="match status" value="1"/>
</dbReference>
<keyword evidence="6" id="KW-0902">Two-component regulatory system</keyword>
<reference evidence="10" key="1">
    <citation type="journal article" date="2019" name="Int. J. Syst. Evol. Microbiol.">
        <title>The Global Catalogue of Microorganisms (GCM) 10K type strain sequencing project: providing services to taxonomists for standard genome sequencing and annotation.</title>
        <authorList>
            <consortium name="The Broad Institute Genomics Platform"/>
            <consortium name="The Broad Institute Genome Sequencing Center for Infectious Disease"/>
            <person name="Wu L."/>
            <person name="Ma J."/>
        </authorList>
    </citation>
    <scope>NUCLEOTIDE SEQUENCE [LARGE SCALE GENOMIC DNA]</scope>
    <source>
        <strain evidence="10">CECT 8472</strain>
    </source>
</reference>
<keyword evidence="9" id="KW-0067">ATP-binding</keyword>
<feature type="domain" description="Histidine kinase" evidence="8">
    <location>
        <begin position="329"/>
        <end position="548"/>
    </location>
</feature>
<keyword evidence="5" id="KW-0418">Kinase</keyword>
<name>A0ABV8UNF7_9PROT</name>
<comment type="caution">
    <text evidence="9">The sequence shown here is derived from an EMBL/GenBank/DDBJ whole genome shotgun (WGS) entry which is preliminary data.</text>
</comment>
<dbReference type="SMART" id="SM00388">
    <property type="entry name" value="HisKA"/>
    <property type="match status" value="1"/>
</dbReference>
<evidence type="ECO:0000313" key="10">
    <source>
        <dbReference type="Proteomes" id="UP001595799"/>
    </source>
</evidence>
<evidence type="ECO:0000256" key="7">
    <source>
        <dbReference type="SAM" id="Phobius"/>
    </source>
</evidence>
<dbReference type="Gene3D" id="3.30.565.10">
    <property type="entry name" value="Histidine kinase-like ATPase, C-terminal domain"/>
    <property type="match status" value="1"/>
</dbReference>
<dbReference type="Proteomes" id="UP001595799">
    <property type="component" value="Unassembled WGS sequence"/>
</dbReference>
<dbReference type="InterPro" id="IPR003661">
    <property type="entry name" value="HisK_dim/P_dom"/>
</dbReference>
<dbReference type="InterPro" id="IPR005467">
    <property type="entry name" value="His_kinase_dom"/>
</dbReference>
<evidence type="ECO:0000256" key="2">
    <source>
        <dbReference type="ARBA" id="ARBA00012438"/>
    </source>
</evidence>
<proteinExistence type="predicted"/>
<keyword evidence="7" id="KW-0812">Transmembrane</keyword>
<keyword evidence="4" id="KW-0808">Transferase</keyword>
<protein>
    <recommendedName>
        <fullName evidence="2">histidine kinase</fullName>
        <ecNumber evidence="2">2.7.13.3</ecNumber>
    </recommendedName>
</protein>
<keyword evidence="10" id="KW-1185">Reference proteome</keyword>
<keyword evidence="7" id="KW-0472">Membrane</keyword>
<dbReference type="PANTHER" id="PTHR43711">
    <property type="entry name" value="TWO-COMPONENT HISTIDINE KINASE"/>
    <property type="match status" value="1"/>
</dbReference>
<dbReference type="EC" id="2.7.13.3" evidence="2"/>
<dbReference type="Gene3D" id="1.10.287.130">
    <property type="match status" value="1"/>
</dbReference>
<keyword evidence="9" id="KW-0547">Nucleotide-binding</keyword>
<dbReference type="InterPro" id="IPR004358">
    <property type="entry name" value="Sig_transdc_His_kin-like_C"/>
</dbReference>
<evidence type="ECO:0000313" key="9">
    <source>
        <dbReference type="EMBL" id="MFC4352096.1"/>
    </source>
</evidence>
<dbReference type="InterPro" id="IPR007892">
    <property type="entry name" value="CHASE4"/>
</dbReference>
<evidence type="ECO:0000256" key="6">
    <source>
        <dbReference type="ARBA" id="ARBA00023012"/>
    </source>
</evidence>
<dbReference type="PRINTS" id="PR00344">
    <property type="entry name" value="BCTRLSENSOR"/>
</dbReference>
<feature type="transmembrane region" description="Helical" evidence="7">
    <location>
        <begin position="266"/>
        <end position="285"/>
    </location>
</feature>
<evidence type="ECO:0000259" key="8">
    <source>
        <dbReference type="PROSITE" id="PS50109"/>
    </source>
</evidence>
<dbReference type="PANTHER" id="PTHR43711:SF26">
    <property type="entry name" value="SENSOR HISTIDINE KINASE RCSC"/>
    <property type="match status" value="1"/>
</dbReference>
<dbReference type="EMBL" id="JBHSCW010000006">
    <property type="protein sequence ID" value="MFC4352096.1"/>
    <property type="molecule type" value="Genomic_DNA"/>
</dbReference>
<evidence type="ECO:0000256" key="3">
    <source>
        <dbReference type="ARBA" id="ARBA00022553"/>
    </source>
</evidence>
<dbReference type="InterPro" id="IPR003594">
    <property type="entry name" value="HATPase_dom"/>
</dbReference>
<accession>A0ABV8UNF7</accession>
<dbReference type="Pfam" id="PF05228">
    <property type="entry name" value="CHASE4"/>
    <property type="match status" value="1"/>
</dbReference>
<dbReference type="SMART" id="SM00387">
    <property type="entry name" value="HATPase_c"/>
    <property type="match status" value="1"/>
</dbReference>
<evidence type="ECO:0000256" key="4">
    <source>
        <dbReference type="ARBA" id="ARBA00022679"/>
    </source>
</evidence>
<keyword evidence="3" id="KW-0597">Phosphoprotein</keyword>
<dbReference type="InterPro" id="IPR050736">
    <property type="entry name" value="Sensor_HK_Regulatory"/>
</dbReference>
<comment type="catalytic activity">
    <reaction evidence="1">
        <text>ATP + protein L-histidine = ADP + protein N-phospho-L-histidine.</text>
        <dbReference type="EC" id="2.7.13.3"/>
    </reaction>
</comment>
<dbReference type="SUPFAM" id="SSF55874">
    <property type="entry name" value="ATPase domain of HSP90 chaperone/DNA topoisomerase II/histidine kinase"/>
    <property type="match status" value="1"/>
</dbReference>
<dbReference type="InterPro" id="IPR036097">
    <property type="entry name" value="HisK_dim/P_sf"/>
</dbReference>
<dbReference type="GO" id="GO:0005524">
    <property type="term" value="F:ATP binding"/>
    <property type="evidence" value="ECO:0007669"/>
    <property type="project" value="UniProtKB-KW"/>
</dbReference>
<dbReference type="RefSeq" id="WP_382422446.1">
    <property type="nucleotide sequence ID" value="NZ_JBHSCW010000006.1"/>
</dbReference>
<organism evidence="9 10">
    <name type="scientific">Fodinicurvata halophila</name>
    <dbReference type="NCBI Taxonomy" id="1419723"/>
    <lineage>
        <taxon>Bacteria</taxon>
        <taxon>Pseudomonadati</taxon>
        <taxon>Pseudomonadota</taxon>
        <taxon>Alphaproteobacteria</taxon>
        <taxon>Rhodospirillales</taxon>
        <taxon>Rhodovibrionaceae</taxon>
        <taxon>Fodinicurvata</taxon>
    </lineage>
</organism>
<dbReference type="Pfam" id="PF00512">
    <property type="entry name" value="HisKA"/>
    <property type="match status" value="1"/>
</dbReference>
<dbReference type="CDD" id="cd00082">
    <property type="entry name" value="HisKA"/>
    <property type="match status" value="1"/>
</dbReference>
<dbReference type="InterPro" id="IPR036890">
    <property type="entry name" value="HATPase_C_sf"/>
</dbReference>
<dbReference type="PROSITE" id="PS50109">
    <property type="entry name" value="HIS_KIN"/>
    <property type="match status" value="1"/>
</dbReference>
<dbReference type="SUPFAM" id="SSF47384">
    <property type="entry name" value="Homodimeric domain of signal transducing histidine kinase"/>
    <property type="match status" value="1"/>
</dbReference>
<keyword evidence="7" id="KW-1133">Transmembrane helix</keyword>
<feature type="transmembrane region" description="Helical" evidence="7">
    <location>
        <begin position="21"/>
        <end position="40"/>
    </location>
</feature>
<sequence length="567" mass="61975">MRILDEHSKSQDIGLMSVHRQLLPVIALVVIFLIVAGALLCHTAQEQNEVAEGAERHLAASSISVLRNGIADFVVDYAYWDDTAQHVIIDYDEQWADDNVGQWVVEGLGMDGALVAGSDNRLIHHADDHSPEHLADPARYPEEVTAILSKARTQAGSGGEGSEAATGFFRDEFGLHLAAAAAIVWEDEGPPPLDSDVHGVLFFYRTLDPALLAESGEQFLLKDLRLSSGTPGDGVPHLALASIGGKALGNLRWTSEQPGTAMLKNLVLPLALMAGGTLLIIGLIVQRAYKRARLFRDYHDGLEKQTEELRQAYDAAAALSQSKSHFLAMMSHELRTPLNAIIGFSDFMRQDRIRPLPTERLQEYANDIHASGNYLLDLINDILNMSKIEAQRYELHEAQVKLADLLEQSMTLVKNLADSKTISLHASKLEVQLYLDPLAFKQILLNLLSNAIKYSEPGKNIWIDARQNEDGTLSVSVRDEGVGMTQEGIAAALEPFGQARNSYVRDAQGTGLGLNICQALIELHGGRLDIDSIPQQGTKVTLLLPPDRVVCGADEAPQPQHQLASNQ</sequence>
<gene>
    <name evidence="9" type="ORF">ACFOW6_11135</name>
</gene>
<evidence type="ECO:0000256" key="1">
    <source>
        <dbReference type="ARBA" id="ARBA00000085"/>
    </source>
</evidence>